<dbReference type="SMART" id="SM00164">
    <property type="entry name" value="TBC"/>
    <property type="match status" value="1"/>
</dbReference>
<reference evidence="4" key="1">
    <citation type="journal article" date="2014" name="Proc. Natl. Acad. Sci. U.S.A.">
        <title>Extensive sampling of basidiomycete genomes demonstrates inadequacy of the white-rot/brown-rot paradigm for wood decay fungi.</title>
        <authorList>
            <person name="Riley R."/>
            <person name="Salamov A.A."/>
            <person name="Brown D.W."/>
            <person name="Nagy L.G."/>
            <person name="Floudas D."/>
            <person name="Held B.W."/>
            <person name="Levasseur A."/>
            <person name="Lombard V."/>
            <person name="Morin E."/>
            <person name="Otillar R."/>
            <person name="Lindquist E.A."/>
            <person name="Sun H."/>
            <person name="LaButti K.M."/>
            <person name="Schmutz J."/>
            <person name="Jabbour D."/>
            <person name="Luo H."/>
            <person name="Baker S.E."/>
            <person name="Pisabarro A.G."/>
            <person name="Walton J.D."/>
            <person name="Blanchette R.A."/>
            <person name="Henrissat B."/>
            <person name="Martin F."/>
            <person name="Cullen D."/>
            <person name="Hibbett D.S."/>
            <person name="Grigoriev I.V."/>
        </authorList>
    </citation>
    <scope>NUCLEOTIDE SEQUENCE [LARGE SCALE GENOMIC DNA]</scope>
    <source>
        <strain evidence="4">MUCL 33604</strain>
    </source>
</reference>
<dbReference type="OrthoDB" id="294251at2759"/>
<dbReference type="Pfam" id="PF00566">
    <property type="entry name" value="RabGAP-TBC"/>
    <property type="match status" value="1"/>
</dbReference>
<dbReference type="Proteomes" id="UP000027265">
    <property type="component" value="Unassembled WGS sequence"/>
</dbReference>
<dbReference type="InParanoid" id="A0A067Q920"/>
<keyword evidence="4" id="KW-1185">Reference proteome</keyword>
<dbReference type="SUPFAM" id="SSF47923">
    <property type="entry name" value="Ypt/Rab-GAP domain of gyp1p"/>
    <property type="match status" value="2"/>
</dbReference>
<dbReference type="HOGENOM" id="CLU_003165_0_0_1"/>
<feature type="compositionally biased region" description="Polar residues" evidence="1">
    <location>
        <begin position="595"/>
        <end position="605"/>
    </location>
</feature>
<dbReference type="PROSITE" id="PS50086">
    <property type="entry name" value="TBC_RABGAP"/>
    <property type="match status" value="1"/>
</dbReference>
<feature type="region of interest" description="Disordered" evidence="1">
    <location>
        <begin position="574"/>
        <end position="605"/>
    </location>
</feature>
<dbReference type="InterPro" id="IPR035969">
    <property type="entry name" value="Rab-GAP_TBC_sf"/>
</dbReference>
<proteinExistence type="predicted"/>
<dbReference type="Gene3D" id="1.10.8.270">
    <property type="entry name" value="putative rabgap domain of human tbc1 domain family member 14 like domains"/>
    <property type="match status" value="1"/>
</dbReference>
<feature type="compositionally biased region" description="Polar residues" evidence="1">
    <location>
        <begin position="1"/>
        <end position="14"/>
    </location>
</feature>
<feature type="region of interest" description="Disordered" evidence="1">
    <location>
        <begin position="312"/>
        <end position="424"/>
    </location>
</feature>
<dbReference type="InterPro" id="IPR050302">
    <property type="entry name" value="Rab_GAP_TBC_domain"/>
</dbReference>
<feature type="domain" description="Rab-GAP TBC" evidence="2">
    <location>
        <begin position="993"/>
        <end position="1181"/>
    </location>
</feature>
<feature type="region of interest" description="Disordered" evidence="1">
    <location>
        <begin position="439"/>
        <end position="472"/>
    </location>
</feature>
<feature type="compositionally biased region" description="Acidic residues" evidence="1">
    <location>
        <begin position="344"/>
        <end position="353"/>
    </location>
</feature>
<dbReference type="FunFam" id="1.10.8.270:FF:000026">
    <property type="entry name" value="TBC (Tre-2/Bub2/Cdc16) domain family"/>
    <property type="match status" value="1"/>
</dbReference>
<feature type="compositionally biased region" description="Polar residues" evidence="1">
    <location>
        <begin position="822"/>
        <end position="831"/>
    </location>
</feature>
<evidence type="ECO:0000256" key="1">
    <source>
        <dbReference type="SAM" id="MobiDB-lite"/>
    </source>
</evidence>
<dbReference type="GO" id="GO:0031267">
    <property type="term" value="F:small GTPase binding"/>
    <property type="evidence" value="ECO:0007669"/>
    <property type="project" value="TreeGrafter"/>
</dbReference>
<dbReference type="AlphaFoldDB" id="A0A067Q920"/>
<dbReference type="PANTHER" id="PTHR47219">
    <property type="entry name" value="RAB GTPASE-ACTIVATING PROTEIN 1-LIKE"/>
    <property type="match status" value="1"/>
</dbReference>
<accession>A0A067Q920</accession>
<dbReference type="PANTHER" id="PTHR47219:SF20">
    <property type="entry name" value="TBC1 DOMAIN FAMILY MEMBER 2B"/>
    <property type="match status" value="1"/>
</dbReference>
<feature type="region of interest" description="Disordered" evidence="1">
    <location>
        <begin position="1"/>
        <end position="98"/>
    </location>
</feature>
<evidence type="ECO:0000259" key="2">
    <source>
        <dbReference type="PROSITE" id="PS50086"/>
    </source>
</evidence>
<feature type="region of interest" description="Disordered" evidence="1">
    <location>
        <begin position="819"/>
        <end position="860"/>
    </location>
</feature>
<feature type="compositionally biased region" description="Low complexity" evidence="1">
    <location>
        <begin position="15"/>
        <end position="27"/>
    </location>
</feature>
<gene>
    <name evidence="3" type="ORF">JAAARDRAFT_33831</name>
</gene>
<evidence type="ECO:0000313" key="3">
    <source>
        <dbReference type="EMBL" id="KDQ59101.1"/>
    </source>
</evidence>
<dbReference type="EMBL" id="KL197716">
    <property type="protein sequence ID" value="KDQ59101.1"/>
    <property type="molecule type" value="Genomic_DNA"/>
</dbReference>
<dbReference type="InterPro" id="IPR000195">
    <property type="entry name" value="Rab-GAP-TBC_dom"/>
</dbReference>
<dbReference type="Gene3D" id="1.10.472.80">
    <property type="entry name" value="Ypt/Rab-GAP domain of gyp1p, domain 3"/>
    <property type="match status" value="1"/>
</dbReference>
<sequence>MSTSGSSLPVTTPVHSHPLSLDDLPSSRSGRRTRAKQDSAHGKATTSYFTMRGQVEGNTDRGTLPTRADWDGSVRGYGKANRRKSPDTSLLQGSSPNSLTVLWDRPAPLIIVGPSNSSPAQPPRRNVESTIPESENVYMTPEATTKVLSTKWHEYSDEAMQSSLAKLNVSDSPADAPSHLYHPMIRVLSSAVHALSRARVELEEDRRLLAEKELERRQRAEALMNDLQPPERDVAQRVMQTIFPPEEEEEKVHSIHKRHSFVSLKESLTAALFDDAPISRSIPESILEVPSSTSASQSDLVVSEDASTTFTASPPAINGFDPTQQAHDDAASDAFSTVSKQVVETDEEGDSELAIDSKGAKQERPSIGDWMGTWWTKGRSRSARSTPILSPDDPTESGKDSASERSLPTDTDSAVLGQLAKPNRRKAAKSVFGTLGFSILNPAATSPGRRRRNLSVTNIPTAEGPANEGRADSASIASTPLHATFPVAPAAPRLTTVLQQSKPSTPSHTPPPIELDQLTQGSSLRAIVHATRVMSSDPSSILVDSGHETSPLVARLAMDLVRNAREQGVVFKERGKEKMQRPQVEERERGVPRPSLSTKASVDATETLTRTLANQVEGGSRHKARKASIGSAALGSPLFGNFISQQQRKISSVVDAVQKGTGSLGQDSSLSPPQLNGSPVISPAVLRKPGSVPLESIIPDTAKPPTQYLSRTYTSLASRDFRPSIPLPNAVSRFSIYYDDENQEPLTDRYGFMYDVSQYDVLLLIRAKDCNNTAPACLTGVKIADREEDNDWPNDDESDDGDDVIDIVKERCDCEGTGMADSFTSTDTRPTMRSFATGDSNSHMSRRSRAGSPSSSRRLRYRSSTITSAALSNVPTVKSYSSTLKVEDTTPRHVCTNTIRRLLAQLTEIHDQRQKTQRTEWDAFVKQRSKAKSSKVVSGIVASGGGAAAVLGLGTAVEQDELSHTEGLIGFAQLGLSSSRDERKEFDRLVRNGIPLVYRSKVWFECSGALEMKEPGLFGDLLAEFDSEGSVSKEIEKDVGRTMPLNIFFGGDGAGVNKLRRVLRAYSRRNPSVGYCQGMNLVTSTLLLAHADEEEAFWVLAAIIERILPDEFFSPSLLPSRACPLVLMDYVQEFTPKLHNHLTHLGIDLPAICFSWFLSLFTDCLPVETLFRVWDVFLVDGPDVLFRIALGILRSNEQELLYCESIPAVYVALESLPTRMWQPDKLLQLEADLRPVVTHVDIQRRHDAHMAGLRLI</sequence>
<organism evidence="3 4">
    <name type="scientific">Jaapia argillacea MUCL 33604</name>
    <dbReference type="NCBI Taxonomy" id="933084"/>
    <lineage>
        <taxon>Eukaryota</taxon>
        <taxon>Fungi</taxon>
        <taxon>Dikarya</taxon>
        <taxon>Basidiomycota</taxon>
        <taxon>Agaricomycotina</taxon>
        <taxon>Agaricomycetes</taxon>
        <taxon>Agaricomycetidae</taxon>
        <taxon>Jaapiales</taxon>
        <taxon>Jaapiaceae</taxon>
        <taxon>Jaapia</taxon>
    </lineage>
</organism>
<dbReference type="STRING" id="933084.A0A067Q920"/>
<dbReference type="GO" id="GO:0005096">
    <property type="term" value="F:GTPase activator activity"/>
    <property type="evidence" value="ECO:0007669"/>
    <property type="project" value="TreeGrafter"/>
</dbReference>
<evidence type="ECO:0000313" key="4">
    <source>
        <dbReference type="Proteomes" id="UP000027265"/>
    </source>
</evidence>
<feature type="compositionally biased region" description="Basic and acidic residues" evidence="1">
    <location>
        <begin position="574"/>
        <end position="591"/>
    </location>
</feature>
<protein>
    <recommendedName>
        <fullName evidence="2">Rab-GAP TBC domain-containing protein</fullName>
    </recommendedName>
</protein>
<feature type="compositionally biased region" description="Polar residues" evidence="1">
    <location>
        <begin position="87"/>
        <end position="98"/>
    </location>
</feature>
<name>A0A067Q920_9AGAM</name>